<feature type="domain" description="Methionyl/Valyl/Leucyl/Isoleucyl-tRNA synthetase anticodon-binding" evidence="11">
    <location>
        <begin position="1565"/>
        <end position="1677"/>
    </location>
</feature>
<dbReference type="FunFam" id="1.10.730.10:FF:000020">
    <property type="entry name" value="Leucine--tRNA ligase cytoplasmic"/>
    <property type="match status" value="1"/>
</dbReference>
<keyword evidence="4" id="KW-0547">Nucleotide-binding</keyword>
<evidence type="ECO:0000313" key="15">
    <source>
        <dbReference type="EMBL" id="OXU25969.1"/>
    </source>
</evidence>
<dbReference type="PANTHER" id="PTHR45794:SF1">
    <property type="entry name" value="LEUCINE--TRNA LIGASE, CYTOPLASMIC"/>
    <property type="match status" value="1"/>
</dbReference>
<evidence type="ECO:0000256" key="5">
    <source>
        <dbReference type="ARBA" id="ARBA00022840"/>
    </source>
</evidence>
<dbReference type="Pfam" id="PF24810">
    <property type="entry name" value="RBD_LARS1"/>
    <property type="match status" value="1"/>
</dbReference>
<feature type="domain" description="Aminoacyl-tRNA synthetase class Ia" evidence="10">
    <location>
        <begin position="954"/>
        <end position="1525"/>
    </location>
</feature>
<dbReference type="NCBIfam" id="NF008957">
    <property type="entry name" value="PRK12300.1"/>
    <property type="match status" value="1"/>
</dbReference>
<name>A0A232F699_9HYME</name>
<dbReference type="Pfam" id="PF24291">
    <property type="entry name" value="Ig_CFAP65"/>
    <property type="match status" value="1"/>
</dbReference>
<comment type="caution">
    <text evidence="15">The sequence shown here is derived from an EMBL/GenBank/DDBJ whole genome shotgun (WGS) entry which is preliminary data.</text>
</comment>
<comment type="catalytic activity">
    <reaction evidence="9">
        <text>tRNA(Leu) + L-leucine + ATP = L-leucyl-tRNA(Leu) + AMP + diphosphate</text>
        <dbReference type="Rhea" id="RHEA:11688"/>
        <dbReference type="Rhea" id="RHEA-COMP:9613"/>
        <dbReference type="Rhea" id="RHEA-COMP:9622"/>
        <dbReference type="ChEBI" id="CHEBI:30616"/>
        <dbReference type="ChEBI" id="CHEBI:33019"/>
        <dbReference type="ChEBI" id="CHEBI:57427"/>
        <dbReference type="ChEBI" id="CHEBI:78442"/>
        <dbReference type="ChEBI" id="CHEBI:78494"/>
        <dbReference type="ChEBI" id="CHEBI:456215"/>
        <dbReference type="EC" id="6.1.1.4"/>
    </reaction>
</comment>
<evidence type="ECO:0000313" key="16">
    <source>
        <dbReference type="Proteomes" id="UP000215335"/>
    </source>
</evidence>
<evidence type="ECO:0000256" key="3">
    <source>
        <dbReference type="ARBA" id="ARBA00022598"/>
    </source>
</evidence>
<keyword evidence="3" id="KW-0436">Ligase</keyword>
<dbReference type="Gene3D" id="1.10.730.10">
    <property type="entry name" value="Isoleucyl-tRNA Synthetase, Domain 1"/>
    <property type="match status" value="1"/>
</dbReference>
<evidence type="ECO:0000256" key="4">
    <source>
        <dbReference type="ARBA" id="ARBA00022741"/>
    </source>
</evidence>
<evidence type="ECO:0000259" key="12">
    <source>
        <dbReference type="Pfam" id="PF22947"/>
    </source>
</evidence>
<keyword evidence="16" id="KW-1185">Reference proteome</keyword>
<dbReference type="CDD" id="cd00812">
    <property type="entry name" value="LeuRS_core"/>
    <property type="match status" value="1"/>
</dbReference>
<dbReference type="InterPro" id="IPR001412">
    <property type="entry name" value="aa-tRNA-synth_I_CS"/>
</dbReference>
<protein>
    <recommendedName>
        <fullName evidence="2">leucine--tRNA ligase</fullName>
        <ecNumber evidence="2">6.1.1.4</ecNumber>
    </recommendedName>
    <alternativeName>
        <fullName evidence="8">Leucyl-tRNA synthetase</fullName>
    </alternativeName>
</protein>
<evidence type="ECO:0000256" key="8">
    <source>
        <dbReference type="ARBA" id="ARBA00030520"/>
    </source>
</evidence>
<dbReference type="Gene3D" id="3.90.740.10">
    <property type="entry name" value="Valyl/Leucyl/Isoleucyl-tRNA synthetase, editing domain"/>
    <property type="match status" value="1"/>
</dbReference>
<dbReference type="Pfam" id="PF08264">
    <property type="entry name" value="Anticodon_1"/>
    <property type="match status" value="1"/>
</dbReference>
<evidence type="ECO:0000259" key="13">
    <source>
        <dbReference type="Pfam" id="PF24291"/>
    </source>
</evidence>
<keyword evidence="7" id="KW-0030">Aminoacyl-tRNA synthetase</keyword>
<reference evidence="15 16" key="1">
    <citation type="journal article" date="2017" name="Curr. Biol.">
        <title>The Evolution of Venom by Co-option of Single-Copy Genes.</title>
        <authorList>
            <person name="Martinson E.O."/>
            <person name="Mrinalini"/>
            <person name="Kelkar Y.D."/>
            <person name="Chang C.H."/>
            <person name="Werren J.H."/>
        </authorList>
    </citation>
    <scope>NUCLEOTIDE SEQUENCE [LARGE SCALE GENOMIC DNA]</scope>
    <source>
        <strain evidence="15 16">Alberta</strain>
        <tissue evidence="15">Whole body</tissue>
    </source>
</reference>
<evidence type="ECO:0000256" key="7">
    <source>
        <dbReference type="ARBA" id="ARBA00023146"/>
    </source>
</evidence>
<evidence type="ECO:0000256" key="9">
    <source>
        <dbReference type="ARBA" id="ARBA00047469"/>
    </source>
</evidence>
<dbReference type="InterPro" id="IPR056305">
    <property type="entry name" value="Ig_CFAP65_10th"/>
</dbReference>
<dbReference type="EC" id="6.1.1.4" evidence="2"/>
<dbReference type="GO" id="GO:0002161">
    <property type="term" value="F:aminoacyl-tRNA deacylase activity"/>
    <property type="evidence" value="ECO:0007669"/>
    <property type="project" value="InterPro"/>
</dbReference>
<evidence type="ECO:0000259" key="10">
    <source>
        <dbReference type="Pfam" id="PF00133"/>
    </source>
</evidence>
<dbReference type="FunFam" id="3.90.740.10:FF:000001">
    <property type="entry name" value="Leucine--tRNA ligase, cytoplasmic"/>
    <property type="match status" value="1"/>
</dbReference>
<dbReference type="SUPFAM" id="SSF47323">
    <property type="entry name" value="Anticodon-binding domain of a subclass of class I aminoacyl-tRNA synthetases"/>
    <property type="match status" value="1"/>
</dbReference>
<dbReference type="PROSITE" id="PS00178">
    <property type="entry name" value="AA_TRNA_LIGASE_I"/>
    <property type="match status" value="1"/>
</dbReference>
<dbReference type="GO" id="GO:0006429">
    <property type="term" value="P:leucyl-tRNA aminoacylation"/>
    <property type="evidence" value="ECO:0007669"/>
    <property type="project" value="InterPro"/>
</dbReference>
<dbReference type="InterPro" id="IPR002300">
    <property type="entry name" value="aa-tRNA-synth_Ia"/>
</dbReference>
<dbReference type="Pfam" id="PF00133">
    <property type="entry name" value="tRNA-synt_1"/>
    <property type="match status" value="2"/>
</dbReference>
<dbReference type="STRING" id="543379.A0A232F699"/>
<dbReference type="Gene3D" id="3.40.50.620">
    <property type="entry name" value="HUPs"/>
    <property type="match status" value="1"/>
</dbReference>
<comment type="similarity">
    <text evidence="1">Belongs to the class-I aminoacyl-tRNA synthetase family.</text>
</comment>
<dbReference type="OrthoDB" id="10249672at2759"/>
<dbReference type="Gene3D" id="1.10.10.720">
    <property type="entry name" value="leucyl-tRNA synthetase"/>
    <property type="match status" value="1"/>
</dbReference>
<dbReference type="SUPFAM" id="SSF50677">
    <property type="entry name" value="ValRS/IleRS/LeuRS editing domain"/>
    <property type="match status" value="1"/>
</dbReference>
<dbReference type="InterPro" id="IPR009080">
    <property type="entry name" value="tRNAsynth_Ia_anticodon-bd"/>
</dbReference>
<dbReference type="InterPro" id="IPR054509">
    <property type="entry name" value="LARS1_ULD"/>
</dbReference>
<evidence type="ECO:0000256" key="1">
    <source>
        <dbReference type="ARBA" id="ARBA00005594"/>
    </source>
</evidence>
<keyword evidence="6" id="KW-0648">Protein biosynthesis</keyword>
<dbReference type="PANTHER" id="PTHR45794">
    <property type="entry name" value="LEUCYL-TRNA SYNTHETASE"/>
    <property type="match status" value="1"/>
</dbReference>
<dbReference type="InterPro" id="IPR013155">
    <property type="entry name" value="M/V/L/I-tRNA-synth_anticd-bd"/>
</dbReference>
<dbReference type="Proteomes" id="UP000215335">
    <property type="component" value="Unassembled WGS sequence"/>
</dbReference>
<feature type="domain" description="Leucine--tRNA ligase ubiquitin-like" evidence="12">
    <location>
        <begin position="1838"/>
        <end position="1946"/>
    </location>
</feature>
<dbReference type="InterPro" id="IPR014729">
    <property type="entry name" value="Rossmann-like_a/b/a_fold"/>
</dbReference>
<dbReference type="InterPro" id="IPR055416">
    <property type="entry name" value="RBD_LARS1"/>
</dbReference>
<dbReference type="Gene3D" id="3.30.2320.20">
    <property type="entry name" value="Class I aminoacyl-tRNA synthetases (RS)"/>
    <property type="match status" value="1"/>
</dbReference>
<dbReference type="InterPro" id="IPR013783">
    <property type="entry name" value="Ig-like_fold"/>
</dbReference>
<dbReference type="Gene3D" id="2.60.40.10">
    <property type="entry name" value="Immunoglobulins"/>
    <property type="match status" value="2"/>
</dbReference>
<proteinExistence type="inferred from homology"/>
<keyword evidence="5" id="KW-0067">ATP-binding</keyword>
<gene>
    <name evidence="15" type="ORF">TSAR_009288</name>
</gene>
<evidence type="ECO:0000259" key="14">
    <source>
        <dbReference type="Pfam" id="PF24810"/>
    </source>
</evidence>
<evidence type="ECO:0000256" key="6">
    <source>
        <dbReference type="ARBA" id="ARBA00022917"/>
    </source>
</evidence>
<evidence type="ECO:0000259" key="11">
    <source>
        <dbReference type="Pfam" id="PF08264"/>
    </source>
</evidence>
<dbReference type="EMBL" id="NNAY01000908">
    <property type="protein sequence ID" value="OXU25969.1"/>
    <property type="molecule type" value="Genomic_DNA"/>
</dbReference>
<dbReference type="InterPro" id="IPR004493">
    <property type="entry name" value="Leu-tRNA-synth_Ia_arc/euk"/>
</dbReference>
<evidence type="ECO:0000256" key="2">
    <source>
        <dbReference type="ARBA" id="ARBA00013164"/>
    </source>
</evidence>
<dbReference type="GO" id="GO:0005524">
    <property type="term" value="F:ATP binding"/>
    <property type="evidence" value="ECO:0007669"/>
    <property type="project" value="UniProtKB-KW"/>
</dbReference>
<organism evidence="15 16">
    <name type="scientific">Trichomalopsis sarcophagae</name>
    <dbReference type="NCBI Taxonomy" id="543379"/>
    <lineage>
        <taxon>Eukaryota</taxon>
        <taxon>Metazoa</taxon>
        <taxon>Ecdysozoa</taxon>
        <taxon>Arthropoda</taxon>
        <taxon>Hexapoda</taxon>
        <taxon>Insecta</taxon>
        <taxon>Pterygota</taxon>
        <taxon>Neoptera</taxon>
        <taxon>Endopterygota</taxon>
        <taxon>Hymenoptera</taxon>
        <taxon>Apocrita</taxon>
        <taxon>Proctotrupomorpha</taxon>
        <taxon>Chalcidoidea</taxon>
        <taxon>Pteromalidae</taxon>
        <taxon>Pteromalinae</taxon>
        <taxon>Trichomalopsis</taxon>
    </lineage>
</organism>
<dbReference type="NCBIfam" id="TIGR00395">
    <property type="entry name" value="leuS_arch"/>
    <property type="match status" value="1"/>
</dbReference>
<dbReference type="SUPFAM" id="SSF52374">
    <property type="entry name" value="Nucleotidylyl transferase"/>
    <property type="match status" value="1"/>
</dbReference>
<sequence length="1949" mass="223483">MSSRSTAVKIDVTGKCAEGSLIAIPEELNFGERAYKEACESEFKMFNFSPVTINFSLICRPSKPLEIMNEPENDIEILPICGAISPGRGEKVKIVLTPTQPGFYELNIQYCVRSHLTADTAIPLIEPQNLCTLHCMCYLPTIQVQDLLYRAETNKQVSKVSLWKSLCIDDFNIALKNLLPYQETSVEMTIPFVDLNENEKFLIKLLVKNTKPIKSTLSLKKQSTCLCNDQKRKSRPRTKSTLKNDCLYCVHDHSCSIFPTKMTLSPGETGILTIDISSDTLQPSGIFWDLNIGEERYINWNIKLENQIILSGNYLNFKQINLKQRCMRYQTAWIYNDKECEASYTVDINNLVMMNKKHYGIIFTCLNPQGILKKYERQPIIFGFCPNRFGIFKTTVLIKVNGIASILNIEAESTCTAREIDVEHDNCPLSDTFTTPEIEVYFNHDCIIASPISTHGKLIKMVMVHNHHPRDVLQYTWKNCEIPELVKINVNPTCGLIQPQTLLTFMIEIDVGSYECCLDIDLFCDFINLSERRLEEKKKSKEEKMLCQLKNEFTITDKGILLPKEPIFEETKKPSKFCKTLTLKIHTYDSESADDKVELHYQLKNIPNEEIARKSTTFNKSISANAADMSTHIFEKLANYINKLRRVRNFRRDIINSSSFSKTLKENLNNVHDLKYSQLPVDIGRRKHQAERTELVPPKRHVQDVLHTMICMIVHEEFNFDTAHFSHPTDIRQISYQKTYMEEHHHHRRHTCNKVCEILGNERTIDATAAERKGTFKVQYLQKIEDEAHKKWEDQKIFEEDAPLQPRKSNDEKFFATFPFPYMNGKLHLGHAFSLSKCEFAVRYNRQLGKRVLFPFGFHCTGMPIKACADKLKREMETYGYPPEFPATEDEPVEEANNDVVIVDKSKGKKSKAVAKTGSAKYQWQIMQTLGLKDEEIKNFADAAYWLDYFPPLAVQDLKAFGLFTDWRRTFITTDANPFFDSFVRWQFQHLKARNRVKYGKRYTIFSPKDNQPCMDHDRQSGEGVGPQEYTLIKIKMLKPYPKKLQSIPDTTPVYLVAATLRPETMYGQTNCWVHPDIRYIAFSTVKGEIFISTKRSASNMSWQGFTKDEGKIDVIVELTGMDIMGVSLKSPKTSYDVIYTLPMLTIKEDKGTGIVTSVPSDSPDDYAALVDLKKKQPFREKFGIADHMVLPYEPIPILEIPDFGKLSAVTVYEQLNIQSQNDSVKLQQAKEMVYLKGFYDGVLLVGPYKNKKIQDVKKNIRDEMVNDNEAVVYYEPEKTIISRSGDECVVALCNQWYLNYGEPEWKGLAEKALENLETFHDEVRKNFQACLDWLHEHACSRTYGLGTKLPWDEQWLIESLSDSTIYMAYYTVAHLIQGNSFRGDKPNTLSIKAKDMTPEVWDYIFFKDSKLPSPETCKIPKQSLEIMRREFQYWYPVDLRVSGKDLVQNHLTYFIYNHTAMWPKQPELWPRGIRANGHLLLNSAKMSKSEGNFLTLSEAVKKYSADGTRLCLADSGDSVEDANFVERTADAGILRLYTFIEWVKEIVTTSSSSFRQGKPTTFNDQVFDSEINLKIQETGDNYSKMLYKEALRTGFFELQSTKDKYLQLSSLETVNLDLLMRFIEVQTILLSPICPHVAEHVWELIGKKGTVLNAGWPKMGKINEILIKSSQYLMDAAHSFRVRLINHSTVKTKKQQKGLVAAIERPTSGTIYVAKTWPAWQSSVLTSMKEMYTKNGNNLPENKVIAAELAKKADLKKYTKRVMPFVQMTREKMESVGIGALNLTLDFSEFDVLTGSKDYLRNTLDLEDLEIKFADEAEDKTKEECCPGAPYITFSVKPGLPVRFVNPQKCNGLFETSIKISDGDTTKQVITRLAKEKNIKDSSTVTLYRHEDPVLGPRVIPTENIFSNKQKLSDDAVFSLDLEKEVVRIQVGNKTHDIGGEIIYCAGI</sequence>
<feature type="domain" description="Aminoacyl-tRNA synthetase class Ia" evidence="10">
    <location>
        <begin position="789"/>
        <end position="871"/>
    </location>
</feature>
<dbReference type="GO" id="GO:0004823">
    <property type="term" value="F:leucine-tRNA ligase activity"/>
    <property type="evidence" value="ECO:0007669"/>
    <property type="project" value="UniProtKB-EC"/>
</dbReference>
<feature type="domain" description="CFAP65 tenth Ig-like" evidence="13">
    <location>
        <begin position="314"/>
        <end position="403"/>
    </location>
</feature>
<dbReference type="CDD" id="cd07959">
    <property type="entry name" value="Anticodon_Ia_Leu_AEc"/>
    <property type="match status" value="1"/>
</dbReference>
<feature type="domain" description="Leucine--tRNA ligase RagD-binding" evidence="14">
    <location>
        <begin position="1714"/>
        <end position="1787"/>
    </location>
</feature>
<accession>A0A232F699</accession>
<dbReference type="InterPro" id="IPR009008">
    <property type="entry name" value="Val/Leu/Ile-tRNA-synth_edit"/>
</dbReference>
<dbReference type="Pfam" id="PF22947">
    <property type="entry name" value="ULD_3"/>
    <property type="match status" value="1"/>
</dbReference>